<dbReference type="Pfam" id="PF00440">
    <property type="entry name" value="TetR_N"/>
    <property type="match status" value="1"/>
</dbReference>
<feature type="region of interest" description="Disordered" evidence="3">
    <location>
        <begin position="1"/>
        <end position="24"/>
    </location>
</feature>
<keyword evidence="6" id="KW-1185">Reference proteome</keyword>
<dbReference type="EMBL" id="BMJQ01000003">
    <property type="protein sequence ID" value="GGF11291.1"/>
    <property type="molecule type" value="Genomic_DNA"/>
</dbReference>
<dbReference type="AlphaFoldDB" id="A0A8J2YS62"/>
<accession>A0A8J2YS62</accession>
<dbReference type="Pfam" id="PF17938">
    <property type="entry name" value="TetR_C_29"/>
    <property type="match status" value="1"/>
</dbReference>
<feature type="DNA-binding region" description="H-T-H motif" evidence="2">
    <location>
        <begin position="46"/>
        <end position="65"/>
    </location>
</feature>
<gene>
    <name evidence="5" type="ORF">GCM10011611_16170</name>
</gene>
<dbReference type="PANTHER" id="PTHR30328:SF54">
    <property type="entry name" value="HTH-TYPE TRANSCRIPTIONAL REPRESSOR SCO4008"/>
    <property type="match status" value="1"/>
</dbReference>
<dbReference type="RefSeq" id="WP_189044423.1">
    <property type="nucleotide sequence ID" value="NZ_BMJQ01000003.1"/>
</dbReference>
<dbReference type="InterPro" id="IPR009057">
    <property type="entry name" value="Homeodomain-like_sf"/>
</dbReference>
<dbReference type="Proteomes" id="UP000646365">
    <property type="component" value="Unassembled WGS sequence"/>
</dbReference>
<dbReference type="PANTHER" id="PTHR30328">
    <property type="entry name" value="TRANSCRIPTIONAL REPRESSOR"/>
    <property type="match status" value="1"/>
</dbReference>
<dbReference type="PRINTS" id="PR00455">
    <property type="entry name" value="HTHTETR"/>
</dbReference>
<dbReference type="InterPro" id="IPR050109">
    <property type="entry name" value="HTH-type_TetR-like_transc_reg"/>
</dbReference>
<comment type="caution">
    <text evidence="5">The sequence shown here is derived from an EMBL/GenBank/DDBJ whole genome shotgun (WGS) entry which is preliminary data.</text>
</comment>
<dbReference type="InterPro" id="IPR001647">
    <property type="entry name" value="HTH_TetR"/>
</dbReference>
<reference evidence="5" key="2">
    <citation type="submission" date="2020-09" db="EMBL/GenBank/DDBJ databases">
        <authorList>
            <person name="Sun Q."/>
            <person name="Zhou Y."/>
        </authorList>
    </citation>
    <scope>NUCLEOTIDE SEQUENCE</scope>
    <source>
        <strain evidence="5">CGMCC 1.15725</strain>
    </source>
</reference>
<dbReference type="SUPFAM" id="SSF46689">
    <property type="entry name" value="Homeodomain-like"/>
    <property type="match status" value="1"/>
</dbReference>
<evidence type="ECO:0000259" key="4">
    <source>
        <dbReference type="PROSITE" id="PS50977"/>
    </source>
</evidence>
<dbReference type="InterPro" id="IPR041474">
    <property type="entry name" value="NicS_C"/>
</dbReference>
<evidence type="ECO:0000313" key="5">
    <source>
        <dbReference type="EMBL" id="GGF11291.1"/>
    </source>
</evidence>
<dbReference type="Gene3D" id="1.10.357.10">
    <property type="entry name" value="Tetracycline Repressor, domain 2"/>
    <property type="match status" value="1"/>
</dbReference>
<keyword evidence="1 2" id="KW-0238">DNA-binding</keyword>
<dbReference type="InterPro" id="IPR036271">
    <property type="entry name" value="Tet_transcr_reg_TetR-rel_C_sf"/>
</dbReference>
<evidence type="ECO:0000313" key="6">
    <source>
        <dbReference type="Proteomes" id="UP000646365"/>
    </source>
</evidence>
<name>A0A8J2YS62_9PROT</name>
<evidence type="ECO:0000256" key="2">
    <source>
        <dbReference type="PROSITE-ProRule" id="PRU00335"/>
    </source>
</evidence>
<proteinExistence type="predicted"/>
<feature type="domain" description="HTH tetR-type" evidence="4">
    <location>
        <begin position="23"/>
        <end position="83"/>
    </location>
</feature>
<sequence>MTSLLDTPPDVASPEPEAPQRHAAQRGRILDAALAEFAERGFAGARVDAIAERSGINKRLIYAYVGNKEALWLAVLERVYEEMRLKERALDLMRLEPEDGMVALVRFNFRYHADHPEFLALLNDENLQRGRNLQRSTRVREMYSPLLAMLGDLLARGEAKGVFRPGVDPMQLYISIAALSYFYCSNIHTLSAIFGRPLAAPDEMRTREQHVVAVVMGYLRAA</sequence>
<dbReference type="SUPFAM" id="SSF48498">
    <property type="entry name" value="Tetracyclin repressor-like, C-terminal domain"/>
    <property type="match status" value="1"/>
</dbReference>
<organism evidence="5 6">
    <name type="scientific">Aliidongia dinghuensis</name>
    <dbReference type="NCBI Taxonomy" id="1867774"/>
    <lineage>
        <taxon>Bacteria</taxon>
        <taxon>Pseudomonadati</taxon>
        <taxon>Pseudomonadota</taxon>
        <taxon>Alphaproteobacteria</taxon>
        <taxon>Rhodospirillales</taxon>
        <taxon>Dongiaceae</taxon>
        <taxon>Aliidongia</taxon>
    </lineage>
</organism>
<reference evidence="5" key="1">
    <citation type="journal article" date="2014" name="Int. J. Syst. Evol. Microbiol.">
        <title>Complete genome sequence of Corynebacterium casei LMG S-19264T (=DSM 44701T), isolated from a smear-ripened cheese.</title>
        <authorList>
            <consortium name="US DOE Joint Genome Institute (JGI-PGF)"/>
            <person name="Walter F."/>
            <person name="Albersmeier A."/>
            <person name="Kalinowski J."/>
            <person name="Ruckert C."/>
        </authorList>
    </citation>
    <scope>NUCLEOTIDE SEQUENCE</scope>
    <source>
        <strain evidence="5">CGMCC 1.15725</strain>
    </source>
</reference>
<protein>
    <submittedName>
        <fullName evidence="5">TetR family transcriptional regulator</fullName>
    </submittedName>
</protein>
<dbReference type="PROSITE" id="PS50977">
    <property type="entry name" value="HTH_TETR_2"/>
    <property type="match status" value="1"/>
</dbReference>
<dbReference type="GO" id="GO:0003677">
    <property type="term" value="F:DNA binding"/>
    <property type="evidence" value="ECO:0007669"/>
    <property type="project" value="UniProtKB-UniRule"/>
</dbReference>
<evidence type="ECO:0000256" key="3">
    <source>
        <dbReference type="SAM" id="MobiDB-lite"/>
    </source>
</evidence>
<evidence type="ECO:0000256" key="1">
    <source>
        <dbReference type="ARBA" id="ARBA00023125"/>
    </source>
</evidence>